<dbReference type="InterPro" id="IPR017887">
    <property type="entry name" value="TF_TCP_subgr"/>
</dbReference>
<comment type="subcellular location">
    <subcellularLocation>
        <location evidence="1">Nucleus</location>
    </subcellularLocation>
</comment>
<dbReference type="GO" id="GO:0003700">
    <property type="term" value="F:DNA-binding transcription factor activity"/>
    <property type="evidence" value="ECO:0007669"/>
    <property type="project" value="InterPro"/>
</dbReference>
<feature type="region of interest" description="Disordered" evidence="6">
    <location>
        <begin position="66"/>
        <end position="86"/>
    </location>
</feature>
<comment type="caution">
    <text evidence="8">The sequence shown here is derived from an EMBL/GenBank/DDBJ whole genome shotgun (WGS) entry which is preliminary data.</text>
</comment>
<evidence type="ECO:0000313" key="9">
    <source>
        <dbReference type="Proteomes" id="UP001054252"/>
    </source>
</evidence>
<reference evidence="8 9" key="1">
    <citation type="journal article" date="2021" name="Commun. Biol.">
        <title>The genome of Shorea leprosula (Dipterocarpaceae) highlights the ecological relevance of drought in aseasonal tropical rainforests.</title>
        <authorList>
            <person name="Ng K.K.S."/>
            <person name="Kobayashi M.J."/>
            <person name="Fawcett J.A."/>
            <person name="Hatakeyama M."/>
            <person name="Paape T."/>
            <person name="Ng C.H."/>
            <person name="Ang C.C."/>
            <person name="Tnah L.H."/>
            <person name="Lee C.T."/>
            <person name="Nishiyama T."/>
            <person name="Sese J."/>
            <person name="O'Brien M.J."/>
            <person name="Copetti D."/>
            <person name="Mohd Noor M.I."/>
            <person name="Ong R.C."/>
            <person name="Putra M."/>
            <person name="Sireger I.Z."/>
            <person name="Indrioko S."/>
            <person name="Kosugi Y."/>
            <person name="Izuno A."/>
            <person name="Isagi Y."/>
            <person name="Lee S.L."/>
            <person name="Shimizu K.K."/>
        </authorList>
    </citation>
    <scope>NUCLEOTIDE SEQUENCE [LARGE SCALE GENOMIC DNA]</scope>
    <source>
        <strain evidence="8">214</strain>
    </source>
</reference>
<dbReference type="InterPro" id="IPR005333">
    <property type="entry name" value="Transcription_factor_TCP"/>
</dbReference>
<proteinExistence type="predicted"/>
<dbReference type="Pfam" id="PF03634">
    <property type="entry name" value="TCP"/>
    <property type="match status" value="1"/>
</dbReference>
<dbReference type="EMBL" id="BPVZ01000003">
    <property type="protein sequence ID" value="GKU89069.1"/>
    <property type="molecule type" value="Genomic_DNA"/>
</dbReference>
<evidence type="ECO:0000313" key="8">
    <source>
        <dbReference type="EMBL" id="GKU89069.1"/>
    </source>
</evidence>
<keyword evidence="2" id="KW-0805">Transcription regulation</keyword>
<evidence type="ECO:0000256" key="1">
    <source>
        <dbReference type="ARBA" id="ARBA00004123"/>
    </source>
</evidence>
<evidence type="ECO:0000256" key="3">
    <source>
        <dbReference type="ARBA" id="ARBA00023125"/>
    </source>
</evidence>
<dbReference type="Proteomes" id="UP001054252">
    <property type="component" value="Unassembled WGS sequence"/>
</dbReference>
<name>A0AAV5HU65_9ROSI</name>
<keyword evidence="9" id="KW-1185">Reference proteome</keyword>
<evidence type="ECO:0000256" key="2">
    <source>
        <dbReference type="ARBA" id="ARBA00023015"/>
    </source>
</evidence>
<dbReference type="GO" id="GO:0005634">
    <property type="term" value="C:nucleus"/>
    <property type="evidence" value="ECO:0007669"/>
    <property type="project" value="UniProtKB-SubCell"/>
</dbReference>
<evidence type="ECO:0000256" key="4">
    <source>
        <dbReference type="ARBA" id="ARBA00023163"/>
    </source>
</evidence>
<accession>A0AAV5HU65</accession>
<feature type="domain" description="TCP" evidence="7">
    <location>
        <begin position="13"/>
        <end position="67"/>
    </location>
</feature>
<keyword evidence="5" id="KW-0539">Nucleus</keyword>
<evidence type="ECO:0000256" key="5">
    <source>
        <dbReference type="ARBA" id="ARBA00023242"/>
    </source>
</evidence>
<feature type="compositionally biased region" description="Polar residues" evidence="6">
    <location>
        <begin position="66"/>
        <end position="77"/>
    </location>
</feature>
<evidence type="ECO:0000256" key="6">
    <source>
        <dbReference type="SAM" id="MobiDB-lite"/>
    </source>
</evidence>
<dbReference type="PANTHER" id="PTHR31072:SF239">
    <property type="entry name" value="TRANSCRIPTION FACTOR TCP21-RELATED"/>
    <property type="match status" value="1"/>
</dbReference>
<protein>
    <recommendedName>
        <fullName evidence="7">TCP domain-containing protein</fullName>
    </recommendedName>
</protein>
<keyword evidence="3" id="KW-0238">DNA-binding</keyword>
<dbReference type="PANTHER" id="PTHR31072">
    <property type="entry name" value="TRANSCRIPTION FACTOR TCP4-RELATED"/>
    <property type="match status" value="1"/>
</dbReference>
<dbReference type="GO" id="GO:0043565">
    <property type="term" value="F:sequence-specific DNA binding"/>
    <property type="evidence" value="ECO:0007669"/>
    <property type="project" value="TreeGrafter"/>
</dbReference>
<keyword evidence="4" id="KW-0804">Transcription</keyword>
<dbReference type="PROSITE" id="PS51369">
    <property type="entry name" value="TCP"/>
    <property type="match status" value="1"/>
</dbReference>
<dbReference type="AlphaFoldDB" id="A0AAV5HU65"/>
<organism evidence="8 9">
    <name type="scientific">Rubroshorea leprosula</name>
    <dbReference type="NCBI Taxonomy" id="152421"/>
    <lineage>
        <taxon>Eukaryota</taxon>
        <taxon>Viridiplantae</taxon>
        <taxon>Streptophyta</taxon>
        <taxon>Embryophyta</taxon>
        <taxon>Tracheophyta</taxon>
        <taxon>Spermatophyta</taxon>
        <taxon>Magnoliopsida</taxon>
        <taxon>eudicotyledons</taxon>
        <taxon>Gunneridae</taxon>
        <taxon>Pentapetalae</taxon>
        <taxon>rosids</taxon>
        <taxon>malvids</taxon>
        <taxon>Malvales</taxon>
        <taxon>Dipterocarpaceae</taxon>
        <taxon>Rubroshorea</taxon>
    </lineage>
</organism>
<gene>
    <name evidence="8" type="ORF">SLEP1_g3260</name>
</gene>
<sequence>MSTSIKSSPAKPSKDRHRKVCGRGCRIRVSVECASRIFQLTQQLGHKTDGQTVDWLLRQALPSTLPPTTASDCQRGNQIGGLPLTPPNLAVENSSPSLPNASDDTVCGFQNWFSDDDLRLFGWAGTAEDTMGMAAEDTMGMDSGEERKRKRGNFTMEVEECVSFESLLMQLENV</sequence>
<evidence type="ECO:0000259" key="7">
    <source>
        <dbReference type="PROSITE" id="PS51369"/>
    </source>
</evidence>